<proteinExistence type="predicted"/>
<accession>A0A6G4WYC0</accession>
<organism evidence="1 2">
    <name type="scientific">Streptomyces boncukensis</name>
    <dbReference type="NCBI Taxonomy" id="2711219"/>
    <lineage>
        <taxon>Bacteria</taxon>
        <taxon>Bacillati</taxon>
        <taxon>Actinomycetota</taxon>
        <taxon>Actinomycetes</taxon>
        <taxon>Kitasatosporales</taxon>
        <taxon>Streptomycetaceae</taxon>
        <taxon>Streptomyces</taxon>
    </lineage>
</organism>
<keyword evidence="2" id="KW-1185">Reference proteome</keyword>
<comment type="caution">
    <text evidence="1">The sequence shown here is derived from an EMBL/GenBank/DDBJ whole genome shotgun (WGS) entry which is preliminary data.</text>
</comment>
<dbReference type="RefSeq" id="WP_165299541.1">
    <property type="nucleotide sequence ID" value="NZ_JAAKZZ010000146.1"/>
</dbReference>
<reference evidence="1 2" key="1">
    <citation type="submission" date="2020-02" db="EMBL/GenBank/DDBJ databases">
        <title>Whole-genome analyses of novel actinobacteria.</title>
        <authorList>
            <person name="Sahin N."/>
            <person name="Tatar D."/>
        </authorList>
    </citation>
    <scope>NUCLEOTIDE SEQUENCE [LARGE SCALE GENOMIC DNA]</scope>
    <source>
        <strain evidence="1 2">SB3404</strain>
    </source>
</reference>
<dbReference type="Proteomes" id="UP000477722">
    <property type="component" value="Unassembled WGS sequence"/>
</dbReference>
<evidence type="ECO:0000313" key="2">
    <source>
        <dbReference type="Proteomes" id="UP000477722"/>
    </source>
</evidence>
<name>A0A6G4WYC0_9ACTN</name>
<dbReference type="AlphaFoldDB" id="A0A6G4WYC0"/>
<sequence length="49" mass="5487">MAPRSSTPADARGPRRRTALTVLVWLWVGLPLAYGLYELIDKATQLFTN</sequence>
<dbReference type="EMBL" id="JAAKZZ010000146">
    <property type="protein sequence ID" value="NGO69862.1"/>
    <property type="molecule type" value="Genomic_DNA"/>
</dbReference>
<protein>
    <submittedName>
        <fullName evidence="1">Uncharacterized protein</fullName>
    </submittedName>
</protein>
<evidence type="ECO:0000313" key="1">
    <source>
        <dbReference type="EMBL" id="NGO69862.1"/>
    </source>
</evidence>
<gene>
    <name evidence="1" type="ORF">G5C65_16155</name>
</gene>